<proteinExistence type="inferred from homology"/>
<evidence type="ECO:0000256" key="4">
    <source>
        <dbReference type="ARBA" id="ARBA00035202"/>
    </source>
</evidence>
<evidence type="ECO:0000313" key="7">
    <source>
        <dbReference type="EMBL" id="QDL11501.1"/>
    </source>
</evidence>
<reference evidence="7 8" key="1">
    <citation type="submission" date="2018-06" db="EMBL/GenBank/DDBJ databases">
        <title>Comparative genomics of Brasilonema spp. strains.</title>
        <authorList>
            <person name="Alvarenga D.O."/>
            <person name="Fiore M.F."/>
            <person name="Varani A.M."/>
        </authorList>
    </citation>
    <scope>NUCLEOTIDE SEQUENCE [LARGE SCALE GENOMIC DNA]</scope>
    <source>
        <strain evidence="7 8">CENA114</strain>
    </source>
</reference>
<dbReference type="Gene3D" id="6.10.250.290">
    <property type="match status" value="1"/>
</dbReference>
<dbReference type="GO" id="GO:0015934">
    <property type="term" value="C:large ribosomal subunit"/>
    <property type="evidence" value="ECO:0007669"/>
    <property type="project" value="InterPro"/>
</dbReference>
<gene>
    <name evidence="5" type="primary">rplJ</name>
    <name evidence="5" type="synonym">rpl10</name>
    <name evidence="7" type="ORF">DP114_29605</name>
</gene>
<dbReference type="HAMAP" id="MF_00362">
    <property type="entry name" value="Ribosomal_uL10"/>
    <property type="match status" value="1"/>
</dbReference>
<keyword evidence="3 5" id="KW-0687">Ribonucleoprotein</keyword>
<dbReference type="RefSeq" id="WP_171977795.1">
    <property type="nucleotide sequence ID" value="NZ_CAWOXK010000001.1"/>
</dbReference>
<keyword evidence="8" id="KW-1185">Reference proteome</keyword>
<dbReference type="SUPFAM" id="SSF160369">
    <property type="entry name" value="Ribosomal protein L10-like"/>
    <property type="match status" value="1"/>
</dbReference>
<comment type="subunit">
    <text evidence="5">Part of the ribosomal stalk of the 50S ribosomal subunit. The N-terminus interacts with L11 and the large rRNA to form the base of the stalk. The C-terminus forms an elongated spine to which L12 dimers bind in a sequential fashion forming a multimeric L10(L12)X complex.</text>
</comment>
<dbReference type="PROSITE" id="PS01109">
    <property type="entry name" value="RIBOSOMAL_L10"/>
    <property type="match status" value="1"/>
</dbReference>
<evidence type="ECO:0000256" key="5">
    <source>
        <dbReference type="HAMAP-Rule" id="MF_00362"/>
    </source>
</evidence>
<feature type="region of interest" description="Disordered" evidence="6">
    <location>
        <begin position="169"/>
        <end position="197"/>
    </location>
</feature>
<dbReference type="KEGG" id="bsen:DP114_29605"/>
<evidence type="ECO:0000313" key="8">
    <source>
        <dbReference type="Proteomes" id="UP000503129"/>
    </source>
</evidence>
<dbReference type="GO" id="GO:0003735">
    <property type="term" value="F:structural constituent of ribosome"/>
    <property type="evidence" value="ECO:0007669"/>
    <property type="project" value="InterPro"/>
</dbReference>
<dbReference type="EMBL" id="CP030118">
    <property type="protein sequence ID" value="QDL11501.1"/>
    <property type="molecule type" value="Genomic_DNA"/>
</dbReference>
<dbReference type="Proteomes" id="UP000503129">
    <property type="component" value="Chromosome"/>
</dbReference>
<dbReference type="InterPro" id="IPR043141">
    <property type="entry name" value="Ribosomal_uL10-like_sf"/>
</dbReference>
<comment type="function">
    <text evidence="5">Forms part of the ribosomal stalk, playing a central role in the interaction of the ribosome with GTP-bound translation factors.</text>
</comment>
<dbReference type="CDD" id="cd05797">
    <property type="entry name" value="Ribosomal_L10"/>
    <property type="match status" value="1"/>
</dbReference>
<dbReference type="InterPro" id="IPR002363">
    <property type="entry name" value="Ribosomal_uL10_CS_bac"/>
</dbReference>
<dbReference type="Pfam" id="PF00466">
    <property type="entry name" value="Ribosomal_L10"/>
    <property type="match status" value="1"/>
</dbReference>
<keyword evidence="5" id="KW-0694">RNA-binding</keyword>
<dbReference type="Gene3D" id="3.30.70.1730">
    <property type="match status" value="1"/>
</dbReference>
<dbReference type="PANTHER" id="PTHR11560">
    <property type="entry name" value="39S RIBOSOMAL PROTEIN L10, MITOCHONDRIAL"/>
    <property type="match status" value="1"/>
</dbReference>
<dbReference type="AlphaFoldDB" id="A0A856MPM3"/>
<keyword evidence="2 5" id="KW-0689">Ribosomal protein</keyword>
<evidence type="ECO:0000256" key="2">
    <source>
        <dbReference type="ARBA" id="ARBA00022980"/>
    </source>
</evidence>
<evidence type="ECO:0000256" key="1">
    <source>
        <dbReference type="ARBA" id="ARBA00008889"/>
    </source>
</evidence>
<comment type="similarity">
    <text evidence="1 5">Belongs to the universal ribosomal protein uL10 family.</text>
</comment>
<organism evidence="7 8">
    <name type="scientific">Brasilonema sennae CENA114</name>
    <dbReference type="NCBI Taxonomy" id="415709"/>
    <lineage>
        <taxon>Bacteria</taxon>
        <taxon>Bacillati</taxon>
        <taxon>Cyanobacteriota</taxon>
        <taxon>Cyanophyceae</taxon>
        <taxon>Nostocales</taxon>
        <taxon>Scytonemataceae</taxon>
        <taxon>Brasilonema</taxon>
        <taxon>Bromeliae group (in: Brasilonema)</taxon>
    </lineage>
</organism>
<evidence type="ECO:0000256" key="3">
    <source>
        <dbReference type="ARBA" id="ARBA00023274"/>
    </source>
</evidence>
<sequence>MPRTIEDKKAIVTELKETLSQSQLALVIDYQGLTVAEITDLRRRLRPSGTVCKVTKNTLMGIAIKDDEKWQVLSELLKGSSAFLLVKDDFSAAIKAYQDFQKASKKTEIRGGVMEGRLLQEPDVKALGDLPSKEQLMAQIAGAINALATKIAVGINEVPGSLARALQAVADQEKGGESESASDADQEKGGESEESAS</sequence>
<dbReference type="GO" id="GO:0006412">
    <property type="term" value="P:translation"/>
    <property type="evidence" value="ECO:0007669"/>
    <property type="project" value="UniProtKB-UniRule"/>
</dbReference>
<dbReference type="InterPro" id="IPR001790">
    <property type="entry name" value="Ribosomal_uL10"/>
</dbReference>
<dbReference type="NCBIfam" id="NF000955">
    <property type="entry name" value="PRK00099.1-1"/>
    <property type="match status" value="1"/>
</dbReference>
<evidence type="ECO:0000256" key="6">
    <source>
        <dbReference type="SAM" id="MobiDB-lite"/>
    </source>
</evidence>
<dbReference type="InterPro" id="IPR047865">
    <property type="entry name" value="Ribosomal_uL10_bac_type"/>
</dbReference>
<accession>A0A856MPM3</accession>
<dbReference type="InterPro" id="IPR022973">
    <property type="entry name" value="Ribosomal_uL10_bac"/>
</dbReference>
<keyword evidence="5" id="KW-0699">rRNA-binding</keyword>
<protein>
    <recommendedName>
        <fullName evidence="4 5">Large ribosomal subunit protein uL10</fullName>
    </recommendedName>
</protein>
<dbReference type="GO" id="GO:0070180">
    <property type="term" value="F:large ribosomal subunit rRNA binding"/>
    <property type="evidence" value="ECO:0007669"/>
    <property type="project" value="UniProtKB-UniRule"/>
</dbReference>
<name>A0A856MPM3_9CYAN</name>